<dbReference type="InterPro" id="IPR037914">
    <property type="entry name" value="SpoVT-AbrB_sf"/>
</dbReference>
<protein>
    <recommendedName>
        <fullName evidence="1">SpoVT-AbrB domain-containing protein</fullName>
    </recommendedName>
</protein>
<reference evidence="5" key="1">
    <citation type="submission" date="2018-09" db="EMBL/GenBank/DDBJ databases">
        <title>Complete Genome Sequencing of Sulfolobus sp. JCM 16834.</title>
        <authorList>
            <person name="Kato S."/>
            <person name="Itoh T."/>
            <person name="Ohkuma M."/>
        </authorList>
    </citation>
    <scope>NUCLEOTIDE SEQUENCE [LARGE SCALE GENOMIC DNA]</scope>
    <source>
        <strain evidence="5">IC-007</strain>
    </source>
</reference>
<dbReference type="PANTHER" id="PTHR34860">
    <property type="entry name" value="REPRESSOR-LIKE PROTEIN SSO7C3"/>
    <property type="match status" value="1"/>
</dbReference>
<dbReference type="InterPro" id="IPR007159">
    <property type="entry name" value="SpoVT-AbrB_dom"/>
</dbReference>
<proteinExistence type="predicted"/>
<dbReference type="Gene3D" id="2.10.260.10">
    <property type="match status" value="1"/>
</dbReference>
<dbReference type="Proteomes" id="UP000325030">
    <property type="component" value="Chromosome"/>
</dbReference>
<evidence type="ECO:0000313" key="3">
    <source>
        <dbReference type="EMBL" id="BBG26058.1"/>
    </source>
</evidence>
<keyword evidence="4" id="KW-1185">Reference proteome</keyword>
<dbReference type="Proteomes" id="UP000322983">
    <property type="component" value="Chromosome"/>
</dbReference>
<accession>A0A510DT36</accession>
<dbReference type="NCBIfam" id="TIGR01439">
    <property type="entry name" value="lp_hng_hel_AbrB"/>
    <property type="match status" value="1"/>
</dbReference>
<dbReference type="PANTHER" id="PTHR34860:SF7">
    <property type="entry name" value="TRANSCRIPTION REGULATOR, SPOVT_ABRB FAMILY"/>
    <property type="match status" value="1"/>
</dbReference>
<name>A0A510DT36_9CREN</name>
<dbReference type="KEGG" id="step:IC006_0591"/>
<reference evidence="2 4" key="2">
    <citation type="journal article" date="2020" name="Int. J. Syst. Evol. Microbiol.">
        <title>Sulfuracidifex tepidarius gen. nov., sp. nov. and transfer of Sulfolobus metallicus Huber and Stetter 1992 to the genus Sulfuracidifex as Sulfuracidifex metallicus comb. nov.</title>
        <authorList>
            <person name="Itoh T."/>
            <person name="Miura T."/>
            <person name="Sakai H.D."/>
            <person name="Kato S."/>
            <person name="Ohkuma M."/>
            <person name="Takashina T."/>
        </authorList>
    </citation>
    <scope>NUCLEOTIDE SEQUENCE [LARGE SCALE GENOMIC DNA]</scope>
    <source>
        <strain evidence="2 4">IC-006</strain>
        <strain evidence="3">IC-007</strain>
    </source>
</reference>
<dbReference type="OrthoDB" id="30861at2157"/>
<organism evidence="2 4">
    <name type="scientific">Sulfuracidifex tepidarius</name>
    <dbReference type="NCBI Taxonomy" id="1294262"/>
    <lineage>
        <taxon>Archaea</taxon>
        <taxon>Thermoproteota</taxon>
        <taxon>Thermoprotei</taxon>
        <taxon>Sulfolobales</taxon>
        <taxon>Sulfolobaceae</taxon>
        <taxon>Sulfuracidifex</taxon>
    </lineage>
</organism>
<dbReference type="GeneID" id="41717016"/>
<dbReference type="RefSeq" id="WP_054846032.1">
    <property type="nucleotide sequence ID" value="NZ_AP018929.1"/>
</dbReference>
<dbReference type="InterPro" id="IPR052975">
    <property type="entry name" value="Repressor-like_regulatory"/>
</dbReference>
<dbReference type="EMBL" id="AP018930">
    <property type="protein sequence ID" value="BBG26058.1"/>
    <property type="molecule type" value="Genomic_DNA"/>
</dbReference>
<evidence type="ECO:0000313" key="5">
    <source>
        <dbReference type="Proteomes" id="UP000325030"/>
    </source>
</evidence>
<dbReference type="GO" id="GO:0003677">
    <property type="term" value="F:DNA binding"/>
    <property type="evidence" value="ECO:0007669"/>
    <property type="project" value="InterPro"/>
</dbReference>
<evidence type="ECO:0000313" key="2">
    <source>
        <dbReference type="EMBL" id="BBG23307.1"/>
    </source>
</evidence>
<dbReference type="SUPFAM" id="SSF89447">
    <property type="entry name" value="AbrB/MazE/MraZ-like"/>
    <property type="match status" value="1"/>
</dbReference>
<feature type="domain" description="SpoVT-AbrB" evidence="1">
    <location>
        <begin position="1"/>
        <end position="46"/>
    </location>
</feature>
<gene>
    <name evidence="2" type="ORF">IC006_0591</name>
    <name evidence="3" type="ORF">IC007_0563</name>
</gene>
<sequence length="77" mass="9026">MYRLKVHKKGITVIPKEIRDKFNIKEGDEVNVIVDDKGIYIFPMQTIEKYFGSDKGAIDALKILEEERRKEREKSNA</sequence>
<evidence type="ECO:0000259" key="1">
    <source>
        <dbReference type="PROSITE" id="PS51740"/>
    </source>
</evidence>
<dbReference type="SMART" id="SM00966">
    <property type="entry name" value="SpoVT_AbrB"/>
    <property type="match status" value="1"/>
</dbReference>
<evidence type="ECO:0000313" key="4">
    <source>
        <dbReference type="Proteomes" id="UP000322983"/>
    </source>
</evidence>
<dbReference type="PROSITE" id="PS51740">
    <property type="entry name" value="SPOVT_ABRB"/>
    <property type="match status" value="1"/>
</dbReference>
<dbReference type="Pfam" id="PF04014">
    <property type="entry name" value="MazE_antitoxin"/>
    <property type="match status" value="1"/>
</dbReference>
<accession>A0A510E1T9</accession>
<dbReference type="AlphaFoldDB" id="A0A510DT36"/>
<dbReference type="EMBL" id="AP018929">
    <property type="protein sequence ID" value="BBG23307.1"/>
    <property type="molecule type" value="Genomic_DNA"/>
</dbReference>